<protein>
    <submittedName>
        <fullName evidence="2">Histidine phosphatase family protein</fullName>
    </submittedName>
</protein>
<dbReference type="PANTHER" id="PTHR48100">
    <property type="entry name" value="BROAD-SPECIFICITY PHOSPHATASE YOR283W-RELATED"/>
    <property type="match status" value="1"/>
</dbReference>
<dbReference type="InterPro" id="IPR029033">
    <property type="entry name" value="His_PPase_superfam"/>
</dbReference>
<dbReference type="GO" id="GO:0016791">
    <property type="term" value="F:phosphatase activity"/>
    <property type="evidence" value="ECO:0007669"/>
    <property type="project" value="TreeGrafter"/>
</dbReference>
<comment type="caution">
    <text evidence="2">The sequence shown here is derived from an EMBL/GenBank/DDBJ whole genome shotgun (WGS) entry which is preliminary data.</text>
</comment>
<dbReference type="PROSITE" id="PS00175">
    <property type="entry name" value="PG_MUTASE"/>
    <property type="match status" value="1"/>
</dbReference>
<dbReference type="InterPro" id="IPR050275">
    <property type="entry name" value="PGM_Phosphatase"/>
</dbReference>
<evidence type="ECO:0000313" key="2">
    <source>
        <dbReference type="EMBL" id="MST88978.1"/>
    </source>
</evidence>
<dbReference type="AlphaFoldDB" id="A0A844FSM9"/>
<dbReference type="Pfam" id="PF00300">
    <property type="entry name" value="His_Phos_1"/>
    <property type="match status" value="1"/>
</dbReference>
<dbReference type="EMBL" id="VUNM01000008">
    <property type="protein sequence ID" value="MST88978.1"/>
    <property type="molecule type" value="Genomic_DNA"/>
</dbReference>
<feature type="binding site" evidence="1">
    <location>
        <position position="61"/>
    </location>
    <ligand>
        <name>substrate</name>
    </ligand>
</feature>
<dbReference type="InterPro" id="IPR001345">
    <property type="entry name" value="PG/BPGM_mutase_AS"/>
</dbReference>
<evidence type="ECO:0000256" key="1">
    <source>
        <dbReference type="PIRSR" id="PIRSR613078-2"/>
    </source>
</evidence>
<evidence type="ECO:0000313" key="3">
    <source>
        <dbReference type="Proteomes" id="UP000442619"/>
    </source>
</evidence>
<dbReference type="Proteomes" id="UP000442619">
    <property type="component" value="Unassembled WGS sequence"/>
</dbReference>
<feature type="binding site" evidence="1">
    <location>
        <begin position="9"/>
        <end position="16"/>
    </location>
    <ligand>
        <name>substrate</name>
    </ligand>
</feature>
<dbReference type="PANTHER" id="PTHR48100:SF5">
    <property type="entry name" value="HISTIDINE PHOSPHATASE FAMILY PROTEIN"/>
    <property type="match status" value="1"/>
</dbReference>
<dbReference type="GO" id="GO:0005737">
    <property type="term" value="C:cytoplasm"/>
    <property type="evidence" value="ECO:0007669"/>
    <property type="project" value="TreeGrafter"/>
</dbReference>
<gene>
    <name evidence="2" type="ORF">FYJ79_05205</name>
</gene>
<organism evidence="2 3">
    <name type="scientific">Sharpea porci</name>
    <dbReference type="NCBI Taxonomy" id="2652286"/>
    <lineage>
        <taxon>Bacteria</taxon>
        <taxon>Bacillati</taxon>
        <taxon>Bacillota</taxon>
        <taxon>Erysipelotrichia</taxon>
        <taxon>Erysipelotrichales</taxon>
        <taxon>Coprobacillaceae</taxon>
        <taxon>Sharpea</taxon>
    </lineage>
</organism>
<dbReference type="Gene3D" id="3.40.50.1240">
    <property type="entry name" value="Phosphoglycerate mutase-like"/>
    <property type="match status" value="1"/>
</dbReference>
<dbReference type="RefSeq" id="WP_154515159.1">
    <property type="nucleotide sequence ID" value="NZ_VUNM01000008.1"/>
</dbReference>
<accession>A0A844FSM9</accession>
<proteinExistence type="predicted"/>
<dbReference type="SMART" id="SM00855">
    <property type="entry name" value="PGAM"/>
    <property type="match status" value="1"/>
</dbReference>
<name>A0A844FSM9_9FIRM</name>
<dbReference type="InterPro" id="IPR013078">
    <property type="entry name" value="His_Pase_superF_clade-1"/>
</dbReference>
<dbReference type="CDD" id="cd07067">
    <property type="entry name" value="HP_PGM_like"/>
    <property type="match status" value="1"/>
</dbReference>
<dbReference type="SUPFAM" id="SSF53254">
    <property type="entry name" value="Phosphoglycerate mutase-like"/>
    <property type="match status" value="1"/>
</dbReference>
<sequence>MKKTLYLMRHGQTLFNVEHKIQGWCDSPLTELGIKQAEIASRYFEDNNITFDHCYASTSERACDTLEIVTKNKYPYTRLKGLKEWNFGRFEAMDEFLNPQAPYDDFFVYYGGEGPKQVQERMVKTLTEIMEKDDHESVLALSHGGSCYVFVDAFEDYNVVHNHMGIKNCTIFKFEYEDGIFSCVDMIEPDFNELEKH</sequence>
<reference evidence="2 3" key="1">
    <citation type="submission" date="2019-08" db="EMBL/GenBank/DDBJ databases">
        <title>In-depth cultivation of the pig gut microbiome towards novel bacterial diversity and tailored functional studies.</title>
        <authorList>
            <person name="Wylensek D."/>
            <person name="Hitch T.C.A."/>
            <person name="Clavel T."/>
        </authorList>
    </citation>
    <scope>NUCLEOTIDE SEQUENCE [LARGE SCALE GENOMIC DNA]</scope>
    <source>
        <strain evidence="2 3">CA-Schmier-601-WT-3</strain>
    </source>
</reference>
<keyword evidence="3" id="KW-1185">Reference proteome</keyword>